<keyword evidence="2" id="KW-1185">Reference proteome</keyword>
<comment type="caution">
    <text evidence="1">The sequence shown here is derived from an EMBL/GenBank/DDBJ whole genome shotgun (WGS) entry which is preliminary data.</text>
</comment>
<evidence type="ECO:0000313" key="1">
    <source>
        <dbReference type="EMBL" id="KAK2590669.1"/>
    </source>
</evidence>
<name>A0AAJ0FT65_9HYPO</name>
<accession>A0AAJ0FT65</accession>
<dbReference type="Proteomes" id="UP001251528">
    <property type="component" value="Unassembled WGS sequence"/>
</dbReference>
<organism evidence="1 2">
    <name type="scientific">Conoideocrella luteorostrata</name>
    <dbReference type="NCBI Taxonomy" id="1105319"/>
    <lineage>
        <taxon>Eukaryota</taxon>
        <taxon>Fungi</taxon>
        <taxon>Dikarya</taxon>
        <taxon>Ascomycota</taxon>
        <taxon>Pezizomycotina</taxon>
        <taxon>Sordariomycetes</taxon>
        <taxon>Hypocreomycetidae</taxon>
        <taxon>Hypocreales</taxon>
        <taxon>Clavicipitaceae</taxon>
        <taxon>Conoideocrella</taxon>
    </lineage>
</organism>
<gene>
    <name evidence="1" type="ORF">QQS21_011649</name>
</gene>
<proteinExistence type="predicted"/>
<protein>
    <submittedName>
        <fullName evidence="1">Uncharacterized protein</fullName>
    </submittedName>
</protein>
<evidence type="ECO:0000313" key="2">
    <source>
        <dbReference type="Proteomes" id="UP001251528"/>
    </source>
</evidence>
<dbReference type="EMBL" id="JASWJB010000410">
    <property type="protein sequence ID" value="KAK2590669.1"/>
    <property type="molecule type" value="Genomic_DNA"/>
</dbReference>
<reference evidence="1" key="1">
    <citation type="submission" date="2023-06" db="EMBL/GenBank/DDBJ databases">
        <title>Conoideocrella luteorostrata (Hypocreales: Clavicipitaceae), a potential biocontrol fungus for elongate hemlock scale in United States Christmas tree production areas.</title>
        <authorList>
            <person name="Barrett H."/>
            <person name="Lovett B."/>
            <person name="Macias A.M."/>
            <person name="Stajich J.E."/>
            <person name="Kasson M.T."/>
        </authorList>
    </citation>
    <scope>NUCLEOTIDE SEQUENCE</scope>
    <source>
        <strain evidence="1">ARSEF 14590</strain>
    </source>
</reference>
<sequence length="117" mass="12910">MDAQDSTLAKPILRQQLKERKRYGQSWYLLSGPSSLLVLAYSEKAECIVKNFKKVNGALMRKLAPTALAKCSEALIYIASRLDKEVELATDCGLPYGPVTSTQIVKFIANKESEVGT</sequence>
<dbReference type="AlphaFoldDB" id="A0AAJ0FT65"/>